<dbReference type="EMBL" id="QLMD01000002">
    <property type="protein sequence ID" value="RAK00813.1"/>
    <property type="molecule type" value="Genomic_DNA"/>
</dbReference>
<dbReference type="Proteomes" id="UP000249203">
    <property type="component" value="Unassembled WGS sequence"/>
</dbReference>
<dbReference type="PANTHER" id="PTHR42703:SF1">
    <property type="entry name" value="NA(+)_H(+) ANTIPORTER SUBUNIT D1"/>
    <property type="match status" value="1"/>
</dbReference>
<dbReference type="PRINTS" id="PR01434">
    <property type="entry name" value="NADHDHGNASE5"/>
</dbReference>
<protein>
    <submittedName>
        <fullName evidence="11">Hydrogenase 4 subunit B</fullName>
    </submittedName>
    <submittedName>
        <fullName evidence="10">Multisubunit sodium/proton antiporter MrpD subunit</fullName>
    </submittedName>
</protein>
<proteinExistence type="inferred from homology"/>
<gene>
    <name evidence="10" type="ORF">B0I24_102241</name>
    <name evidence="11" type="ORF">CWE07_04370</name>
</gene>
<sequence length="491" mass="52660">MNLIPFLLVIPLAWALISLLLPRLPIGPIALLGMLVQSLATALLWRSVQLHGAERYAIGDWMAPLGITLVADGLTVTLLAITALIAMVCAFYALFYLRSHRHEARYFWPLFWFLLASLNGIWLAGDLFNLYVGLELVTFAAVGMVILSANRQTLAAGLRYLYMALLGSIGYLLGVALLYSAYGTLDMRQLAELIEPNWTTHVAMLSISLGLLVKTAIFPFHFWLPPAHGGALAPVSALLSALVVKSSFYILARLWLDVGADVLPVITAQGFGLIGACAIFYGGFKALQQDEIKMLVAYSTVAQLGYLMLVFPLAAGTAPEHSMLAWQGGMLHVLAHALAKSAMFLSVGTLVLAVGSKKIDALAGISTRIPLSLFAFGLAGVSLMGLPPSGGFNAKWLMLQSAIGSGQWHWVVVLSLGSLLTATYIFKVFRVSFDQQAIDSGKGLVKRAPWGMELSALFLAGLAIALGFAAALPVELLSLPEVESSLMEASQ</sequence>
<reference evidence="10 12" key="2">
    <citation type="submission" date="2018-06" db="EMBL/GenBank/DDBJ databases">
        <title>Genomic Encyclopedia of Type Strains, Phase III (KMG-III): the genomes of soil and plant-associated and newly described type strains.</title>
        <authorList>
            <person name="Whitman W."/>
        </authorList>
    </citation>
    <scope>NUCLEOTIDE SEQUENCE [LARGE SCALE GENOMIC DNA]</scope>
    <source>
        <strain evidence="10 12">CGMCC 1.15366</strain>
    </source>
</reference>
<feature type="transmembrane region" description="Helical" evidence="8">
    <location>
        <begin position="450"/>
        <end position="472"/>
    </location>
</feature>
<feature type="transmembrane region" description="Helical" evidence="8">
    <location>
        <begin position="161"/>
        <end position="182"/>
    </location>
</feature>
<feature type="transmembrane region" description="Helical" evidence="8">
    <location>
        <begin position="407"/>
        <end position="429"/>
    </location>
</feature>
<keyword evidence="5 8" id="KW-1133">Transmembrane helix</keyword>
<dbReference type="GO" id="GO:0005886">
    <property type="term" value="C:plasma membrane"/>
    <property type="evidence" value="ECO:0007669"/>
    <property type="project" value="UniProtKB-SubCell"/>
</dbReference>
<evidence type="ECO:0000256" key="3">
    <source>
        <dbReference type="ARBA" id="ARBA00022475"/>
    </source>
</evidence>
<evidence type="ECO:0000313" key="10">
    <source>
        <dbReference type="EMBL" id="RAK00813.1"/>
    </source>
</evidence>
<accession>A0A327X6S1</accession>
<dbReference type="RefSeq" id="WP_111568593.1">
    <property type="nucleotide sequence ID" value="NZ_PIPK01000003.1"/>
</dbReference>
<feature type="domain" description="NADH:quinone oxidoreductase/Mrp antiporter transmembrane" evidence="9">
    <location>
        <begin position="124"/>
        <end position="421"/>
    </location>
</feature>
<evidence type="ECO:0000313" key="12">
    <source>
        <dbReference type="Proteomes" id="UP000249203"/>
    </source>
</evidence>
<feature type="transmembrane region" description="Helical" evidence="8">
    <location>
        <begin position="295"/>
        <end position="314"/>
    </location>
</feature>
<comment type="caution">
    <text evidence="10">The sequence shown here is derived from an EMBL/GenBank/DDBJ whole genome shotgun (WGS) entry which is preliminary data.</text>
</comment>
<feature type="transmembrane region" description="Helical" evidence="8">
    <location>
        <begin position="202"/>
        <end position="224"/>
    </location>
</feature>
<evidence type="ECO:0000256" key="6">
    <source>
        <dbReference type="ARBA" id="ARBA00023136"/>
    </source>
</evidence>
<keyword evidence="6 8" id="KW-0472">Membrane</keyword>
<dbReference type="EMBL" id="PIPK01000003">
    <property type="protein sequence ID" value="RUO27195.1"/>
    <property type="molecule type" value="Genomic_DNA"/>
</dbReference>
<dbReference type="Pfam" id="PF00361">
    <property type="entry name" value="Proton_antipo_M"/>
    <property type="match status" value="1"/>
</dbReference>
<name>A0A327X6S1_9GAMM</name>
<dbReference type="PANTHER" id="PTHR42703">
    <property type="entry name" value="NADH DEHYDROGENASE"/>
    <property type="match status" value="1"/>
</dbReference>
<comment type="subcellular location">
    <subcellularLocation>
        <location evidence="1">Cell membrane</location>
        <topology evidence="1">Multi-pass membrane protein</topology>
    </subcellularLocation>
    <subcellularLocation>
        <location evidence="7">Membrane</location>
        <topology evidence="7">Multi-pass membrane protein</topology>
    </subcellularLocation>
</comment>
<dbReference type="InterPro" id="IPR050586">
    <property type="entry name" value="CPA3_Na-H_Antiporter_D"/>
</dbReference>
<feature type="transmembrane region" description="Helical" evidence="8">
    <location>
        <begin position="106"/>
        <end position="124"/>
    </location>
</feature>
<reference evidence="11 13" key="1">
    <citation type="journal article" date="2018" name="Front. Microbiol.">
        <title>Genome-Based Analysis Reveals the Taxonomy and Diversity of the Family Idiomarinaceae.</title>
        <authorList>
            <person name="Liu Y."/>
            <person name="Lai Q."/>
            <person name="Shao Z."/>
        </authorList>
    </citation>
    <scope>NUCLEOTIDE SEQUENCE [LARGE SCALE GENOMIC DNA]</scope>
    <source>
        <strain evidence="11 13">CF12-14</strain>
    </source>
</reference>
<evidence type="ECO:0000256" key="8">
    <source>
        <dbReference type="SAM" id="Phobius"/>
    </source>
</evidence>
<dbReference type="InterPro" id="IPR001750">
    <property type="entry name" value="ND/Mrp_TM"/>
</dbReference>
<evidence type="ECO:0000256" key="7">
    <source>
        <dbReference type="RuleBase" id="RU000320"/>
    </source>
</evidence>
<evidence type="ECO:0000259" key="9">
    <source>
        <dbReference type="Pfam" id="PF00361"/>
    </source>
</evidence>
<evidence type="ECO:0000256" key="4">
    <source>
        <dbReference type="ARBA" id="ARBA00022692"/>
    </source>
</evidence>
<feature type="transmembrane region" description="Helical" evidence="8">
    <location>
        <begin position="367"/>
        <end position="387"/>
    </location>
</feature>
<feature type="transmembrane region" description="Helical" evidence="8">
    <location>
        <begin position="334"/>
        <end position="355"/>
    </location>
</feature>
<feature type="transmembrane region" description="Helical" evidence="8">
    <location>
        <begin position="65"/>
        <end position="94"/>
    </location>
</feature>
<dbReference type="OrthoDB" id="9768329at2"/>
<organism evidence="10 12">
    <name type="scientific">Aliidiomarina maris</name>
    <dbReference type="NCBI Taxonomy" id="531312"/>
    <lineage>
        <taxon>Bacteria</taxon>
        <taxon>Pseudomonadati</taxon>
        <taxon>Pseudomonadota</taxon>
        <taxon>Gammaproteobacteria</taxon>
        <taxon>Alteromonadales</taxon>
        <taxon>Idiomarinaceae</taxon>
        <taxon>Aliidiomarina</taxon>
    </lineage>
</organism>
<feature type="transmembrane region" description="Helical" evidence="8">
    <location>
        <begin position="262"/>
        <end position="283"/>
    </location>
</feature>
<evidence type="ECO:0000313" key="11">
    <source>
        <dbReference type="EMBL" id="RUO27195.1"/>
    </source>
</evidence>
<keyword evidence="4 7" id="KW-0812">Transmembrane</keyword>
<evidence type="ECO:0000256" key="2">
    <source>
        <dbReference type="ARBA" id="ARBA00005346"/>
    </source>
</evidence>
<evidence type="ECO:0000256" key="1">
    <source>
        <dbReference type="ARBA" id="ARBA00004651"/>
    </source>
</evidence>
<feature type="transmembrane region" description="Helical" evidence="8">
    <location>
        <begin position="231"/>
        <end position="256"/>
    </location>
</feature>
<keyword evidence="13" id="KW-1185">Reference proteome</keyword>
<dbReference type="AlphaFoldDB" id="A0A327X6S1"/>
<feature type="transmembrane region" description="Helical" evidence="8">
    <location>
        <begin position="130"/>
        <end position="149"/>
    </location>
</feature>
<dbReference type="Proteomes" id="UP000287865">
    <property type="component" value="Unassembled WGS sequence"/>
</dbReference>
<comment type="similarity">
    <text evidence="2">Belongs to the CPA3 antiporters (TC 2.A.63) subunit D family.</text>
</comment>
<feature type="transmembrane region" description="Helical" evidence="8">
    <location>
        <begin position="6"/>
        <end position="22"/>
    </location>
</feature>
<keyword evidence="3" id="KW-1003">Cell membrane</keyword>
<evidence type="ECO:0000313" key="13">
    <source>
        <dbReference type="Proteomes" id="UP000287865"/>
    </source>
</evidence>
<evidence type="ECO:0000256" key="5">
    <source>
        <dbReference type="ARBA" id="ARBA00022989"/>
    </source>
</evidence>